<sequence length="589" mass="61850">MVTRSLAFEKDADFTPVVTVSGSLVIRRYRVVSPLISGSAAVDGALVIRIPRPRPVAPQAGQFTVGGRFGGGIKAPAAAFKDFSHYPVGGTDPAMAWIGANSGTLKSAVAGSYSRPYTAFTGPVDYPVSGSGYAWKRAAYAAVGFKFASMSANKHQVLDAVQLEPLPLGASGPSPYQNAREVQAVIKPTRLNYSQNPNMESGIAGYSVSGPGVMLSDSSNYWRGSKSMQVTVPRGPVADAGAGCVVSGLIPGRRYTVSARVNTAQYCGDVYMQTGLAPAVNQVLNPSAEVDITNVSAYGSGATRTRVTTDSYVGSACVQHVHTTGASQAGSTWATTTMTGTGKTVKMRLMLKVPSTGVSNLQLAFRNGGSTVKIVNLTMPPSGSWQTVEASYTLAAGETVNQVGLSILGALNATWWADAVQADVTTATLPAYGDGSMTGWQWDGTAFASASRTIANSDSASLVKSVSFNKAPADPSLRKWRVVSATFDAASANAVLRLLVNRATMSAGQPSIFWVDGVLIEEGTSVRTYFDGSMGSDYLWEQGGSANLARAYFYQDYTERSYLIRTLLAENVPLGITAAVPQYAVLPTQ</sequence>
<evidence type="ECO:0000313" key="1">
    <source>
        <dbReference type="EMBL" id="WTZ13186.1"/>
    </source>
</evidence>
<dbReference type="Gene3D" id="2.60.120.260">
    <property type="entry name" value="Galactose-binding domain-like"/>
    <property type="match status" value="2"/>
</dbReference>
<gene>
    <name evidence="1" type="ORF">OG699_37630</name>
</gene>
<dbReference type="EMBL" id="CP109546">
    <property type="protein sequence ID" value="WTZ13186.1"/>
    <property type="molecule type" value="Genomic_DNA"/>
</dbReference>
<reference evidence="1" key="1">
    <citation type="submission" date="2022-10" db="EMBL/GenBank/DDBJ databases">
        <title>The complete genomes of actinobacterial strains from the NBC collection.</title>
        <authorList>
            <person name="Joergensen T.S."/>
            <person name="Alvarez Arevalo M."/>
            <person name="Sterndorff E.B."/>
            <person name="Faurdal D."/>
            <person name="Vuksanovic O."/>
            <person name="Mourched A.-S."/>
            <person name="Charusanti P."/>
            <person name="Shaw S."/>
            <person name="Blin K."/>
            <person name="Weber T."/>
        </authorList>
    </citation>
    <scope>NUCLEOTIDE SEQUENCE</scope>
    <source>
        <strain evidence="1">NBC_01393</strain>
    </source>
</reference>
<organism evidence="1">
    <name type="scientific">Streptomyces sp. NBC_01393</name>
    <dbReference type="NCBI Taxonomy" id="2903851"/>
    <lineage>
        <taxon>Bacteria</taxon>
        <taxon>Bacillati</taxon>
        <taxon>Actinomycetota</taxon>
        <taxon>Actinomycetes</taxon>
        <taxon>Kitasatosporales</taxon>
        <taxon>Streptomycetaceae</taxon>
        <taxon>Streptomyces</taxon>
    </lineage>
</organism>
<dbReference type="AlphaFoldDB" id="A0AAU3I9J6"/>
<accession>A0AAU3I9J6</accession>
<evidence type="ECO:0008006" key="2">
    <source>
        <dbReference type="Google" id="ProtNLM"/>
    </source>
</evidence>
<proteinExistence type="predicted"/>
<protein>
    <recommendedName>
        <fullName evidence="2">CBM-cenC domain-containing protein</fullName>
    </recommendedName>
</protein>
<name>A0AAU3I9J6_9ACTN</name>